<dbReference type="PANTHER" id="PTHR11616">
    <property type="entry name" value="SODIUM/CHLORIDE DEPENDENT TRANSPORTER"/>
    <property type="match status" value="1"/>
</dbReference>
<protein>
    <submittedName>
        <fullName evidence="10">Uncharacterized protein</fullName>
    </submittedName>
</protein>
<evidence type="ECO:0000256" key="8">
    <source>
        <dbReference type="SAM" id="MobiDB-lite"/>
    </source>
</evidence>
<keyword evidence="4" id="KW-0769">Symport</keyword>
<reference evidence="10" key="1">
    <citation type="submission" date="2020-10" db="EMBL/GenBank/DDBJ databases">
        <authorList>
            <person name="Kikuchi T."/>
        </authorList>
    </citation>
    <scope>NUCLEOTIDE SEQUENCE</scope>
    <source>
        <strain evidence="10">NKZ352</strain>
    </source>
</reference>
<feature type="transmembrane region" description="Helical" evidence="9">
    <location>
        <begin position="384"/>
        <end position="406"/>
    </location>
</feature>
<name>A0A8S1GZ67_9PELO</name>
<feature type="transmembrane region" description="Helical" evidence="9">
    <location>
        <begin position="355"/>
        <end position="372"/>
    </location>
</feature>
<evidence type="ECO:0000256" key="2">
    <source>
        <dbReference type="ARBA" id="ARBA00022448"/>
    </source>
</evidence>
<sequence>MMLFPTAMKASEQLDGKMKKQPEKSQVPKKSAVGKVSRRSETRKKNSNPKPSLMSMSPKMLSTSLNVEEDEDVTEEYDVIGPRVIGKGIAIVNNYYSEKKLEDETSSKKHGKEEEDGYFNVETAAVSPKCVSPIGSVKKLADTERLMSLPIQKVRIRNFFSDCYMVVATLNIAALLHFPTVMMLNGGVYFLIPFVLCTFFITMPIGFIELVLGQFSSMPHIYLFSNIVPIFTGFGYILMTVQVIASATTKFEHKYMSMLIESMMRMIADARARFCDITNYGIPACFDPNICAGKSFFFMGKCFNPDYVSANSSYLKTTKVMMLSRYFLQNTPELAQVVQPTINARRIFSPKNPQAHYFSAIFFSLCLVFLVARPGLRPVAESTAYILGASVLSLISLFVVLVYSWRDEAFGVFELLGYSMEDFAKIASPATWYVAFLMSMMCFSVGEGTRITVGATRKFHSNVYRATFVSFVYPLFFFCLTPFIIGAVLFGGARVAYSEVESRTLSVIEARAFVRQFDLAFDNIYYFFEGCRELEDFLFFGFAVSFLSWQVAQQMISAEAFIMLAHRAFKSLAHLNELIVRGFVLLVYVTAVATLHVKMKHTEFEVLLTAMIFIVFFEITVLWFYSIKRFLPNLSSLLEPKEQEWTYKFRLLFFVVYKVLLPLILTLFIGLQIWLFHHPKYYLVPIVLLPLFIYRAVKEGVSRESWKSLFRPTPTWGPLLIKDRKTAQIQERAIRLSI</sequence>
<feature type="transmembrane region" description="Helical" evidence="9">
    <location>
        <begin position="537"/>
        <end position="566"/>
    </location>
</feature>
<keyword evidence="7" id="KW-1015">Disulfide bond</keyword>
<dbReference type="Pfam" id="PF00209">
    <property type="entry name" value="SNF"/>
    <property type="match status" value="1"/>
</dbReference>
<feature type="transmembrane region" description="Helical" evidence="9">
    <location>
        <begin position="681"/>
        <end position="697"/>
    </location>
</feature>
<feature type="transmembrane region" description="Helical" evidence="9">
    <location>
        <begin position="578"/>
        <end position="595"/>
    </location>
</feature>
<feature type="transmembrane region" description="Helical" evidence="9">
    <location>
        <begin position="651"/>
        <end position="675"/>
    </location>
</feature>
<feature type="transmembrane region" description="Helical" evidence="9">
    <location>
        <begin position="607"/>
        <end position="625"/>
    </location>
</feature>
<feature type="region of interest" description="Disordered" evidence="8">
    <location>
        <begin position="1"/>
        <end position="58"/>
    </location>
</feature>
<dbReference type="PROSITE" id="PS50267">
    <property type="entry name" value="NA_NEUROTRAN_SYMP_3"/>
    <property type="match status" value="1"/>
</dbReference>
<dbReference type="EMBL" id="CAJGYM010000008">
    <property type="protein sequence ID" value="CAD6188263.1"/>
    <property type="molecule type" value="Genomic_DNA"/>
</dbReference>
<proteinExistence type="predicted"/>
<dbReference type="PANTHER" id="PTHR11616:SF241">
    <property type="entry name" value="SODIUM- AND CHLORIDE-DEPENDENT GLYCINE TRANSPORTER 2"/>
    <property type="match status" value="1"/>
</dbReference>
<evidence type="ECO:0000256" key="9">
    <source>
        <dbReference type="SAM" id="Phobius"/>
    </source>
</evidence>
<feature type="disulfide bond" evidence="7">
    <location>
        <begin position="275"/>
        <end position="285"/>
    </location>
</feature>
<feature type="transmembrane region" description="Helical" evidence="9">
    <location>
        <begin position="188"/>
        <end position="211"/>
    </location>
</feature>
<accession>A0A8S1GZ67</accession>
<evidence type="ECO:0000256" key="5">
    <source>
        <dbReference type="ARBA" id="ARBA00022989"/>
    </source>
</evidence>
<evidence type="ECO:0000313" key="10">
    <source>
        <dbReference type="EMBL" id="CAD6188263.1"/>
    </source>
</evidence>
<feature type="transmembrane region" description="Helical" evidence="9">
    <location>
        <begin position="426"/>
        <end position="445"/>
    </location>
</feature>
<dbReference type="Proteomes" id="UP000835052">
    <property type="component" value="Unassembled WGS sequence"/>
</dbReference>
<dbReference type="InterPro" id="IPR037272">
    <property type="entry name" value="SNS_sf"/>
</dbReference>
<keyword evidence="11" id="KW-1185">Reference proteome</keyword>
<dbReference type="GO" id="GO:0005283">
    <property type="term" value="F:amino acid:sodium symporter activity"/>
    <property type="evidence" value="ECO:0007669"/>
    <property type="project" value="TreeGrafter"/>
</dbReference>
<keyword evidence="2" id="KW-0813">Transport</keyword>
<feature type="transmembrane region" description="Helical" evidence="9">
    <location>
        <begin position="223"/>
        <end position="245"/>
    </location>
</feature>
<comment type="subcellular location">
    <subcellularLocation>
        <location evidence="1">Membrane</location>
        <topology evidence="1">Multi-pass membrane protein</topology>
    </subcellularLocation>
</comment>
<evidence type="ECO:0000256" key="1">
    <source>
        <dbReference type="ARBA" id="ARBA00004141"/>
    </source>
</evidence>
<keyword evidence="6 9" id="KW-0472">Membrane</keyword>
<dbReference type="OrthoDB" id="5870960at2759"/>
<feature type="compositionally biased region" description="Basic and acidic residues" evidence="8">
    <location>
        <begin position="12"/>
        <end position="23"/>
    </location>
</feature>
<comment type="caution">
    <text evidence="10">The sequence shown here is derived from an EMBL/GenBank/DDBJ whole genome shotgun (WGS) entry which is preliminary data.</text>
</comment>
<organism evidence="10 11">
    <name type="scientific">Caenorhabditis auriculariae</name>
    <dbReference type="NCBI Taxonomy" id="2777116"/>
    <lineage>
        <taxon>Eukaryota</taxon>
        <taxon>Metazoa</taxon>
        <taxon>Ecdysozoa</taxon>
        <taxon>Nematoda</taxon>
        <taxon>Chromadorea</taxon>
        <taxon>Rhabditida</taxon>
        <taxon>Rhabditina</taxon>
        <taxon>Rhabditomorpha</taxon>
        <taxon>Rhabditoidea</taxon>
        <taxon>Rhabditidae</taxon>
        <taxon>Peloderinae</taxon>
        <taxon>Caenorhabditis</taxon>
    </lineage>
</organism>
<evidence type="ECO:0000256" key="7">
    <source>
        <dbReference type="PIRSR" id="PIRSR600175-2"/>
    </source>
</evidence>
<dbReference type="AlphaFoldDB" id="A0A8S1GZ67"/>
<dbReference type="SUPFAM" id="SSF161070">
    <property type="entry name" value="SNF-like"/>
    <property type="match status" value="1"/>
</dbReference>
<keyword evidence="3 9" id="KW-0812">Transmembrane</keyword>
<feature type="transmembrane region" description="Helical" evidence="9">
    <location>
        <begin position="466"/>
        <end position="490"/>
    </location>
</feature>
<keyword evidence="5 9" id="KW-1133">Transmembrane helix</keyword>
<dbReference type="GO" id="GO:0089718">
    <property type="term" value="P:amino acid import across plasma membrane"/>
    <property type="evidence" value="ECO:0007669"/>
    <property type="project" value="TreeGrafter"/>
</dbReference>
<dbReference type="GO" id="GO:0005886">
    <property type="term" value="C:plasma membrane"/>
    <property type="evidence" value="ECO:0007669"/>
    <property type="project" value="TreeGrafter"/>
</dbReference>
<gene>
    <name evidence="10" type="ORF">CAUJ_LOCUS4182</name>
</gene>
<evidence type="ECO:0000256" key="3">
    <source>
        <dbReference type="ARBA" id="ARBA00022692"/>
    </source>
</evidence>
<dbReference type="InterPro" id="IPR000175">
    <property type="entry name" value="Na/ntran_symport"/>
</dbReference>
<feature type="compositionally biased region" description="Low complexity" evidence="8">
    <location>
        <begin position="48"/>
        <end position="58"/>
    </location>
</feature>
<evidence type="ECO:0000256" key="6">
    <source>
        <dbReference type="ARBA" id="ARBA00023136"/>
    </source>
</evidence>
<evidence type="ECO:0000313" key="11">
    <source>
        <dbReference type="Proteomes" id="UP000835052"/>
    </source>
</evidence>
<feature type="transmembrane region" description="Helical" evidence="9">
    <location>
        <begin position="163"/>
        <end position="182"/>
    </location>
</feature>
<evidence type="ECO:0000256" key="4">
    <source>
        <dbReference type="ARBA" id="ARBA00022847"/>
    </source>
</evidence>